<evidence type="ECO:0000256" key="1">
    <source>
        <dbReference type="ARBA" id="ARBA00004141"/>
    </source>
</evidence>
<dbReference type="InterPro" id="IPR007568">
    <property type="entry name" value="RTA1"/>
</dbReference>
<reference evidence="6 7" key="1">
    <citation type="submission" date="2017-12" db="EMBL/GenBank/DDBJ databases">
        <title>Comparative genomics of Botrytis spp.</title>
        <authorList>
            <person name="Valero-Jimenez C.A."/>
            <person name="Tapia P."/>
            <person name="Veloso J."/>
            <person name="Silva-Moreno E."/>
            <person name="Staats M."/>
            <person name="Valdes J.H."/>
            <person name="Van Kan J.A.L."/>
        </authorList>
    </citation>
    <scope>NUCLEOTIDE SEQUENCE [LARGE SCALE GENOMIC DNA]</scope>
    <source>
        <strain evidence="6 7">Bp0003</strain>
    </source>
</reference>
<proteinExistence type="predicted"/>
<dbReference type="PANTHER" id="PTHR31465:SF28">
    <property type="entry name" value="DOMAIN PROTEIN, PUTATIVE-RELATED"/>
    <property type="match status" value="1"/>
</dbReference>
<dbReference type="AlphaFoldDB" id="A0A4Z1G7Q1"/>
<evidence type="ECO:0000256" key="2">
    <source>
        <dbReference type="ARBA" id="ARBA00022692"/>
    </source>
</evidence>
<evidence type="ECO:0000313" key="7">
    <source>
        <dbReference type="Proteomes" id="UP000297910"/>
    </source>
</evidence>
<dbReference type="PANTHER" id="PTHR31465">
    <property type="entry name" value="PROTEIN RTA1-RELATED"/>
    <property type="match status" value="1"/>
</dbReference>
<gene>
    <name evidence="6" type="ORF">BPAE_0006g00110</name>
</gene>
<feature type="transmembrane region" description="Helical" evidence="5">
    <location>
        <begin position="127"/>
        <end position="146"/>
    </location>
</feature>
<dbReference type="Pfam" id="PF04479">
    <property type="entry name" value="RTA1"/>
    <property type="match status" value="1"/>
</dbReference>
<feature type="transmembrane region" description="Helical" evidence="5">
    <location>
        <begin position="166"/>
        <end position="186"/>
    </location>
</feature>
<dbReference type="EMBL" id="PQXI01000006">
    <property type="protein sequence ID" value="TGO30273.1"/>
    <property type="molecule type" value="Genomic_DNA"/>
</dbReference>
<keyword evidence="2 5" id="KW-0812">Transmembrane</keyword>
<evidence type="ECO:0008006" key="8">
    <source>
        <dbReference type="Google" id="ProtNLM"/>
    </source>
</evidence>
<evidence type="ECO:0000256" key="5">
    <source>
        <dbReference type="SAM" id="Phobius"/>
    </source>
</evidence>
<evidence type="ECO:0000256" key="3">
    <source>
        <dbReference type="ARBA" id="ARBA00022989"/>
    </source>
</evidence>
<keyword evidence="7" id="KW-1185">Reference proteome</keyword>
<feature type="transmembrane region" description="Helical" evidence="5">
    <location>
        <begin position="85"/>
        <end position="107"/>
    </location>
</feature>
<protein>
    <recommendedName>
        <fullName evidence="8">RTA1 domain protein</fullName>
    </recommendedName>
</protein>
<accession>A0A4Z1G7Q1</accession>
<keyword evidence="3 5" id="KW-1133">Transmembrane helix</keyword>
<dbReference type="Proteomes" id="UP000297910">
    <property type="component" value="Unassembled WGS sequence"/>
</dbReference>
<sequence length="332" mass="37705">MVLAPEPRTLSHYNYDPSFSAAIVVGILYSLAFFVTFFQWLRYNAGVWAIMVVAAGMEGAGYIIRAISSKHVTEKSIYMWRKLHLLYYPLSSWPLLAISFLIIYHVVPKEARTSKLFWIPPRFIIPIFVNCDILALLLQLISFVHITSIDITSTNAQSKLTEGENIALVGVAIQMACFGLLSIIAIRFNFTSRRFTSEFQQRITLPNDGESKNEKYVMIDGAEKKLKPNWQALLHVVNITRVLILIRSIFRMVDFALGGTGYTEKHEWCVHVFDTLPVFPYVALSTIGTRQNTSHICNGDCQRMPDKSMATRSHDWKVLIGEVVQGVFGFRS</sequence>
<comment type="subcellular location">
    <subcellularLocation>
        <location evidence="1">Membrane</location>
        <topology evidence="1">Multi-pass membrane protein</topology>
    </subcellularLocation>
</comment>
<evidence type="ECO:0000313" key="6">
    <source>
        <dbReference type="EMBL" id="TGO30273.1"/>
    </source>
</evidence>
<keyword evidence="4 5" id="KW-0472">Membrane</keyword>
<evidence type="ECO:0000256" key="4">
    <source>
        <dbReference type="ARBA" id="ARBA00023136"/>
    </source>
</evidence>
<comment type="caution">
    <text evidence="6">The sequence shown here is derived from an EMBL/GenBank/DDBJ whole genome shotgun (WGS) entry which is preliminary data.</text>
</comment>
<feature type="transmembrane region" description="Helical" evidence="5">
    <location>
        <begin position="20"/>
        <end position="38"/>
    </location>
</feature>
<name>A0A4Z1G7Q1_9HELO</name>
<feature type="transmembrane region" description="Helical" evidence="5">
    <location>
        <begin position="45"/>
        <end position="65"/>
    </location>
</feature>
<organism evidence="6 7">
    <name type="scientific">Botrytis paeoniae</name>
    <dbReference type="NCBI Taxonomy" id="278948"/>
    <lineage>
        <taxon>Eukaryota</taxon>
        <taxon>Fungi</taxon>
        <taxon>Dikarya</taxon>
        <taxon>Ascomycota</taxon>
        <taxon>Pezizomycotina</taxon>
        <taxon>Leotiomycetes</taxon>
        <taxon>Helotiales</taxon>
        <taxon>Sclerotiniaceae</taxon>
        <taxon>Botrytis</taxon>
    </lineage>
</organism>
<dbReference type="GO" id="GO:0016020">
    <property type="term" value="C:membrane"/>
    <property type="evidence" value="ECO:0007669"/>
    <property type="project" value="UniProtKB-SubCell"/>
</dbReference>